<dbReference type="GeneID" id="97183473"/>
<dbReference type="Proteomes" id="UP000251241">
    <property type="component" value="Unassembled WGS sequence"/>
</dbReference>
<dbReference type="AlphaFoldDB" id="A0A2X2LH54"/>
<name>A0A2X2LH54_SPHMU</name>
<dbReference type="EMBL" id="UAUU01000009">
    <property type="protein sequence ID" value="SPZ88660.1"/>
    <property type="molecule type" value="Genomic_DNA"/>
</dbReference>
<accession>A0A2X2LH54</accession>
<gene>
    <name evidence="1" type="ORF">NCTC11343_03626</name>
</gene>
<reference evidence="1 2" key="1">
    <citation type="submission" date="2018-06" db="EMBL/GenBank/DDBJ databases">
        <authorList>
            <consortium name="Pathogen Informatics"/>
            <person name="Doyle S."/>
        </authorList>
    </citation>
    <scope>NUCLEOTIDE SEQUENCE [LARGE SCALE GENOMIC DNA]</scope>
    <source>
        <strain evidence="1 2">NCTC11343</strain>
    </source>
</reference>
<proteinExistence type="predicted"/>
<evidence type="ECO:0000313" key="2">
    <source>
        <dbReference type="Proteomes" id="UP000251241"/>
    </source>
</evidence>
<protein>
    <submittedName>
        <fullName evidence="1">Uncharacterized protein</fullName>
    </submittedName>
</protein>
<dbReference type="RefSeq" id="WP_172462440.1">
    <property type="nucleotide sequence ID" value="NZ_CP069793.1"/>
</dbReference>
<organism evidence="1 2">
    <name type="scientific">Sphingobacterium multivorum</name>
    <dbReference type="NCBI Taxonomy" id="28454"/>
    <lineage>
        <taxon>Bacteria</taxon>
        <taxon>Pseudomonadati</taxon>
        <taxon>Bacteroidota</taxon>
        <taxon>Sphingobacteriia</taxon>
        <taxon>Sphingobacteriales</taxon>
        <taxon>Sphingobacteriaceae</taxon>
        <taxon>Sphingobacterium</taxon>
    </lineage>
</organism>
<sequence>MKREKYIAPILEMELVNKEEGIAAGSALVTGGTVNGQYNPDIESYGAELPGGSSSGDF</sequence>
<evidence type="ECO:0000313" key="1">
    <source>
        <dbReference type="EMBL" id="SPZ88660.1"/>
    </source>
</evidence>